<dbReference type="PROSITE" id="PS51349">
    <property type="entry name" value="FMN_HYDROXY_ACID_DH_2"/>
    <property type="match status" value="1"/>
</dbReference>
<comment type="similarity">
    <text evidence="5">Belongs to the FMN-dependent alpha-hydroxy acid dehydrogenase family.</text>
</comment>
<dbReference type="InterPro" id="IPR008259">
    <property type="entry name" value="FMN_hydac_DH_AS"/>
</dbReference>
<keyword evidence="4" id="KW-0560">Oxidoreductase</keyword>
<dbReference type="Gene3D" id="3.20.20.70">
    <property type="entry name" value="Aldolase class I"/>
    <property type="match status" value="1"/>
</dbReference>
<dbReference type="GO" id="GO:0009060">
    <property type="term" value="P:aerobic respiration"/>
    <property type="evidence" value="ECO:0007669"/>
    <property type="project" value="TreeGrafter"/>
</dbReference>
<feature type="domain" description="FMN hydroxy acid dehydrogenase" evidence="6">
    <location>
        <begin position="4"/>
        <end position="385"/>
    </location>
</feature>
<proteinExistence type="inferred from homology"/>
<dbReference type="PANTHER" id="PTHR10578:SF107">
    <property type="entry name" value="2-HYDROXYACID OXIDASE 1"/>
    <property type="match status" value="1"/>
</dbReference>
<name>A0A382LM88_9ZZZZ</name>
<evidence type="ECO:0000256" key="4">
    <source>
        <dbReference type="ARBA" id="ARBA00023002"/>
    </source>
</evidence>
<sequence>MNQKLMNRYPSIADLRLRAHERIPHFAWEYLDSGTGADVCMRRNREALDAVTMVPHFMKGVFQPILSTRLFGVLYDVPFGVSPVGLTGLMWPRAERILAVSAGKHRHPYTLSTAATEAPETIGPLADGMGWFQLYPPRSAQIRRDLIERARDSGFTTLLVTADVPIASRRERQVKAGVVVPPKITPLMLYRCAIRPAWSLATLIAGRPRFRGLEQYIHGRDMRDMLQFIGQELGGGLDWDYLKAVREEWNGPLVLKGVLHSAEAIEAVSIGYDGIMVSNHGGRQFDGAPAAISVLPEIAEAVGQRAKILFDSGIRGGLDIIRALALGADFVLLGRGFMYGVGALGRRGGDHVAEILKADLTNNMIQLGCRSIAQIKERGARAPSPS</sequence>
<dbReference type="GO" id="GO:0010181">
    <property type="term" value="F:FMN binding"/>
    <property type="evidence" value="ECO:0007669"/>
    <property type="project" value="InterPro"/>
</dbReference>
<dbReference type="InterPro" id="IPR013785">
    <property type="entry name" value="Aldolase_TIM"/>
</dbReference>
<accession>A0A382LM88</accession>
<protein>
    <recommendedName>
        <fullName evidence="6">FMN hydroxy acid dehydrogenase domain-containing protein</fullName>
    </recommendedName>
</protein>
<reference evidence="7" key="1">
    <citation type="submission" date="2018-05" db="EMBL/GenBank/DDBJ databases">
        <authorList>
            <person name="Lanie J.A."/>
            <person name="Ng W.-L."/>
            <person name="Kazmierczak K.M."/>
            <person name="Andrzejewski T.M."/>
            <person name="Davidsen T.M."/>
            <person name="Wayne K.J."/>
            <person name="Tettelin H."/>
            <person name="Glass J.I."/>
            <person name="Rusch D."/>
            <person name="Podicherti R."/>
            <person name="Tsui H.-C.T."/>
            <person name="Winkler M.E."/>
        </authorList>
    </citation>
    <scope>NUCLEOTIDE SEQUENCE</scope>
</reference>
<dbReference type="PROSITE" id="PS00557">
    <property type="entry name" value="FMN_HYDROXY_ACID_DH_1"/>
    <property type="match status" value="1"/>
</dbReference>
<dbReference type="GO" id="GO:0005886">
    <property type="term" value="C:plasma membrane"/>
    <property type="evidence" value="ECO:0007669"/>
    <property type="project" value="TreeGrafter"/>
</dbReference>
<dbReference type="PANTHER" id="PTHR10578">
    <property type="entry name" value="S -2-HYDROXY-ACID OXIDASE-RELATED"/>
    <property type="match status" value="1"/>
</dbReference>
<dbReference type="AlphaFoldDB" id="A0A382LM88"/>
<dbReference type="SUPFAM" id="SSF51395">
    <property type="entry name" value="FMN-linked oxidoreductases"/>
    <property type="match status" value="1"/>
</dbReference>
<dbReference type="GO" id="GO:0004459">
    <property type="term" value="F:L-lactate dehydrogenase (NAD+) activity"/>
    <property type="evidence" value="ECO:0007669"/>
    <property type="project" value="TreeGrafter"/>
</dbReference>
<dbReference type="InterPro" id="IPR012133">
    <property type="entry name" value="Alpha-hydoxy_acid_DH_FMN"/>
</dbReference>
<organism evidence="7">
    <name type="scientific">marine metagenome</name>
    <dbReference type="NCBI Taxonomy" id="408172"/>
    <lineage>
        <taxon>unclassified sequences</taxon>
        <taxon>metagenomes</taxon>
        <taxon>ecological metagenomes</taxon>
    </lineage>
</organism>
<evidence type="ECO:0000259" key="6">
    <source>
        <dbReference type="PROSITE" id="PS51349"/>
    </source>
</evidence>
<comment type="cofactor">
    <cofactor evidence="1">
        <name>FMN</name>
        <dbReference type="ChEBI" id="CHEBI:58210"/>
    </cofactor>
</comment>
<evidence type="ECO:0000256" key="2">
    <source>
        <dbReference type="ARBA" id="ARBA00022630"/>
    </source>
</evidence>
<dbReference type="InterPro" id="IPR000262">
    <property type="entry name" value="FMN-dep_DH"/>
</dbReference>
<gene>
    <name evidence="7" type="ORF">METZ01_LOCUS290788</name>
</gene>
<evidence type="ECO:0000313" key="7">
    <source>
        <dbReference type="EMBL" id="SVC37934.1"/>
    </source>
</evidence>
<evidence type="ECO:0000256" key="3">
    <source>
        <dbReference type="ARBA" id="ARBA00022643"/>
    </source>
</evidence>
<keyword evidence="2" id="KW-0285">Flavoprotein</keyword>
<dbReference type="EMBL" id="UINC01088047">
    <property type="protein sequence ID" value="SVC37934.1"/>
    <property type="molecule type" value="Genomic_DNA"/>
</dbReference>
<dbReference type="PIRSF" id="PIRSF000138">
    <property type="entry name" value="Al-hdrx_acd_dh"/>
    <property type="match status" value="1"/>
</dbReference>
<keyword evidence="3" id="KW-0288">FMN</keyword>
<dbReference type="Pfam" id="PF01070">
    <property type="entry name" value="FMN_dh"/>
    <property type="match status" value="1"/>
</dbReference>
<dbReference type="CDD" id="cd02809">
    <property type="entry name" value="alpha_hydroxyacid_oxid_FMN"/>
    <property type="match status" value="1"/>
</dbReference>
<evidence type="ECO:0000256" key="1">
    <source>
        <dbReference type="ARBA" id="ARBA00001917"/>
    </source>
</evidence>
<evidence type="ECO:0000256" key="5">
    <source>
        <dbReference type="ARBA" id="ARBA00024042"/>
    </source>
</evidence>
<dbReference type="InterPro" id="IPR037396">
    <property type="entry name" value="FMN_HAD"/>
</dbReference>